<dbReference type="OrthoDB" id="665764at2"/>
<accession>A0A2S7SRQ3</accession>
<dbReference type="PANTHER" id="PTHR35866:SF1">
    <property type="entry name" value="YKGJ FAMILY CYSTEINE CLUSTER PROTEIN"/>
    <property type="match status" value="1"/>
</dbReference>
<protein>
    <submittedName>
        <fullName evidence="1">Zinc/iron-chelating domain-containing protein</fullName>
    </submittedName>
</protein>
<dbReference type="PANTHER" id="PTHR35866">
    <property type="entry name" value="PUTATIVE-RELATED"/>
    <property type="match status" value="1"/>
</dbReference>
<dbReference type="Proteomes" id="UP000239872">
    <property type="component" value="Unassembled WGS sequence"/>
</dbReference>
<evidence type="ECO:0000313" key="2">
    <source>
        <dbReference type="Proteomes" id="UP000239872"/>
    </source>
</evidence>
<name>A0A2S7SRQ3_9BACT</name>
<gene>
    <name evidence="1" type="ORF">CJD36_019330</name>
</gene>
<dbReference type="AlphaFoldDB" id="A0A2S7SRQ3"/>
<proteinExistence type="predicted"/>
<evidence type="ECO:0000313" key="1">
    <source>
        <dbReference type="EMBL" id="PQJ09398.1"/>
    </source>
</evidence>
<keyword evidence="2" id="KW-1185">Reference proteome</keyword>
<dbReference type="InterPro" id="IPR005358">
    <property type="entry name" value="Puta_zinc/iron-chelating_dom"/>
</dbReference>
<dbReference type="Pfam" id="PF03692">
    <property type="entry name" value="CxxCxxCC"/>
    <property type="match status" value="1"/>
</dbReference>
<dbReference type="RefSeq" id="WP_105040848.1">
    <property type="nucleotide sequence ID" value="NZ_PPSL01000006.1"/>
</dbReference>
<reference evidence="1 2" key="1">
    <citation type="submission" date="2018-01" db="EMBL/GenBank/DDBJ databases">
        <title>A novel member of the phylum Bacteroidetes isolated from glacier ice.</title>
        <authorList>
            <person name="Liu Q."/>
            <person name="Xin Y.-H."/>
        </authorList>
    </citation>
    <scope>NUCLEOTIDE SEQUENCE [LARGE SCALE GENOMIC DNA]</scope>
    <source>
        <strain evidence="1 2">RB1R16</strain>
    </source>
</reference>
<dbReference type="EMBL" id="PPSL01000006">
    <property type="protein sequence ID" value="PQJ09398.1"/>
    <property type="molecule type" value="Genomic_DNA"/>
</dbReference>
<sequence>MIDEGWDKESKEHQKQYKYMLERGNKNNILRALPRLNDEAFAKIDCLECANCCKNYSPRFKQPDIKRISKSLRLKEGELVARYLILDSEGDYVSRTKPCPFLAEDNTCNIYDDRPSDCARYPYTDEDVLIKRVPLTLKNSLSCPITHHVLEALLELEGGKKS</sequence>
<organism evidence="1 2">
    <name type="scientific">Flavipsychrobacter stenotrophus</name>
    <dbReference type="NCBI Taxonomy" id="2077091"/>
    <lineage>
        <taxon>Bacteria</taxon>
        <taxon>Pseudomonadati</taxon>
        <taxon>Bacteroidota</taxon>
        <taxon>Chitinophagia</taxon>
        <taxon>Chitinophagales</taxon>
        <taxon>Chitinophagaceae</taxon>
        <taxon>Flavipsychrobacter</taxon>
    </lineage>
</organism>
<comment type="caution">
    <text evidence="1">The sequence shown here is derived from an EMBL/GenBank/DDBJ whole genome shotgun (WGS) entry which is preliminary data.</text>
</comment>